<evidence type="ECO:0000313" key="17">
    <source>
        <dbReference type="EMBL" id="EKF56878.1"/>
    </source>
</evidence>
<comment type="catalytic activity">
    <reaction evidence="11">
        <text>Couples ATP hydrolysis with the unwinding of duplex DNA by translocating in the 3'-5' direction.</text>
        <dbReference type="EC" id="5.6.2.4"/>
    </reaction>
</comment>
<evidence type="ECO:0000256" key="11">
    <source>
        <dbReference type="ARBA" id="ARBA00034617"/>
    </source>
</evidence>
<evidence type="ECO:0000256" key="13">
    <source>
        <dbReference type="ARBA" id="ARBA00048988"/>
    </source>
</evidence>
<evidence type="ECO:0000259" key="15">
    <source>
        <dbReference type="PROSITE" id="PS51198"/>
    </source>
</evidence>
<keyword evidence="1" id="KW-0540">Nuclease</keyword>
<dbReference type="InterPro" id="IPR027417">
    <property type="entry name" value="P-loop_NTPase"/>
</dbReference>
<gene>
    <name evidence="17" type="ORF">I215_01650</name>
</gene>
<evidence type="ECO:0000256" key="3">
    <source>
        <dbReference type="ARBA" id="ARBA00022763"/>
    </source>
</evidence>
<dbReference type="eggNOG" id="COG1074">
    <property type="taxonomic scope" value="Bacteria"/>
</dbReference>
<keyword evidence="9" id="KW-0234">DNA repair</keyword>
<evidence type="ECO:0000256" key="12">
    <source>
        <dbReference type="ARBA" id="ARBA00034808"/>
    </source>
</evidence>
<dbReference type="PROSITE" id="PS51198">
    <property type="entry name" value="UVRD_HELICASE_ATP_BIND"/>
    <property type="match status" value="1"/>
</dbReference>
<dbReference type="GO" id="GO:0004527">
    <property type="term" value="F:exonuclease activity"/>
    <property type="evidence" value="ECO:0007669"/>
    <property type="project" value="UniProtKB-KW"/>
</dbReference>
<evidence type="ECO:0000256" key="7">
    <source>
        <dbReference type="ARBA" id="ARBA00022840"/>
    </source>
</evidence>
<dbReference type="PATRIC" id="fig|555500.3.peg.345"/>
<dbReference type="GO" id="GO:0043138">
    <property type="term" value="F:3'-5' DNA helicase activity"/>
    <property type="evidence" value="ECO:0007669"/>
    <property type="project" value="UniProtKB-EC"/>
</dbReference>
<evidence type="ECO:0000256" key="4">
    <source>
        <dbReference type="ARBA" id="ARBA00022801"/>
    </source>
</evidence>
<keyword evidence="2 14" id="KW-0547">Nucleotide-binding</keyword>
<evidence type="ECO:0000256" key="1">
    <source>
        <dbReference type="ARBA" id="ARBA00022722"/>
    </source>
</evidence>
<protein>
    <recommendedName>
        <fullName evidence="12">DNA 3'-5' helicase</fullName>
        <ecNumber evidence="12">5.6.2.4</ecNumber>
    </recommendedName>
</protein>
<evidence type="ECO:0000256" key="6">
    <source>
        <dbReference type="ARBA" id="ARBA00022839"/>
    </source>
</evidence>
<dbReference type="GO" id="GO:0003677">
    <property type="term" value="F:DNA binding"/>
    <property type="evidence" value="ECO:0007669"/>
    <property type="project" value="UniProtKB-KW"/>
</dbReference>
<dbReference type="OrthoDB" id="9810135at2"/>
<dbReference type="PROSITE" id="PS51217">
    <property type="entry name" value="UVRD_HELICASE_CTER"/>
    <property type="match status" value="1"/>
</dbReference>
<dbReference type="GO" id="GO:0016887">
    <property type="term" value="F:ATP hydrolysis activity"/>
    <property type="evidence" value="ECO:0007669"/>
    <property type="project" value="RHEA"/>
</dbReference>
<dbReference type="Pfam" id="PF13361">
    <property type="entry name" value="UvrD_C"/>
    <property type="match status" value="2"/>
</dbReference>
<feature type="domain" description="UvrD-like helicase C-terminal" evidence="16">
    <location>
        <begin position="482"/>
        <end position="733"/>
    </location>
</feature>
<proteinExistence type="predicted"/>
<dbReference type="AlphaFoldDB" id="K2P7A0"/>
<accession>K2P7A0</accession>
<keyword evidence="3" id="KW-0227">DNA damage</keyword>
<organism evidence="17 18">
    <name type="scientific">Galbibacter marinus</name>
    <dbReference type="NCBI Taxonomy" id="555500"/>
    <lineage>
        <taxon>Bacteria</taxon>
        <taxon>Pseudomonadati</taxon>
        <taxon>Bacteroidota</taxon>
        <taxon>Flavobacteriia</taxon>
        <taxon>Flavobacteriales</taxon>
        <taxon>Flavobacteriaceae</taxon>
        <taxon>Galbibacter</taxon>
    </lineage>
</organism>
<evidence type="ECO:0000256" key="8">
    <source>
        <dbReference type="ARBA" id="ARBA00023125"/>
    </source>
</evidence>
<evidence type="ECO:0000256" key="5">
    <source>
        <dbReference type="ARBA" id="ARBA00022806"/>
    </source>
</evidence>
<dbReference type="STRING" id="555500.I215_01650"/>
<dbReference type="InterPro" id="IPR014017">
    <property type="entry name" value="DNA_helicase_UvrD-like_C"/>
</dbReference>
<keyword evidence="6" id="KW-0269">Exonuclease</keyword>
<dbReference type="GO" id="GO:0005829">
    <property type="term" value="C:cytosol"/>
    <property type="evidence" value="ECO:0007669"/>
    <property type="project" value="TreeGrafter"/>
</dbReference>
<comment type="catalytic activity">
    <reaction evidence="13">
        <text>ATP + H2O = ADP + phosphate + H(+)</text>
        <dbReference type="Rhea" id="RHEA:13065"/>
        <dbReference type="ChEBI" id="CHEBI:15377"/>
        <dbReference type="ChEBI" id="CHEBI:15378"/>
        <dbReference type="ChEBI" id="CHEBI:30616"/>
        <dbReference type="ChEBI" id="CHEBI:43474"/>
        <dbReference type="ChEBI" id="CHEBI:456216"/>
        <dbReference type="EC" id="5.6.2.4"/>
    </reaction>
</comment>
<evidence type="ECO:0000313" key="18">
    <source>
        <dbReference type="Proteomes" id="UP000007364"/>
    </source>
</evidence>
<dbReference type="RefSeq" id="WP_008990207.1">
    <property type="nucleotide sequence ID" value="NZ_AMSG01000001.1"/>
</dbReference>
<feature type="domain" description="UvrD-like helicase ATP-binding" evidence="15">
    <location>
        <begin position="1"/>
        <end position="474"/>
    </location>
</feature>
<dbReference type="EMBL" id="AMSG01000001">
    <property type="protein sequence ID" value="EKF56878.1"/>
    <property type="molecule type" value="Genomic_DNA"/>
</dbReference>
<dbReference type="PANTHER" id="PTHR11070">
    <property type="entry name" value="UVRD / RECB / PCRA DNA HELICASE FAMILY MEMBER"/>
    <property type="match status" value="1"/>
</dbReference>
<dbReference type="InterPro" id="IPR000212">
    <property type="entry name" value="DNA_helicase_UvrD/REP"/>
</dbReference>
<dbReference type="PANTHER" id="PTHR11070:SF67">
    <property type="entry name" value="DNA 3'-5' HELICASE"/>
    <property type="match status" value="1"/>
</dbReference>
<dbReference type="Gene3D" id="3.40.50.300">
    <property type="entry name" value="P-loop containing nucleotide triphosphate hydrolases"/>
    <property type="match status" value="3"/>
</dbReference>
<keyword evidence="5 14" id="KW-0347">Helicase</keyword>
<keyword evidence="8" id="KW-0238">DNA-binding</keyword>
<evidence type="ECO:0000256" key="2">
    <source>
        <dbReference type="ARBA" id="ARBA00022741"/>
    </source>
</evidence>
<dbReference type="SUPFAM" id="SSF52540">
    <property type="entry name" value="P-loop containing nucleoside triphosphate hydrolases"/>
    <property type="match status" value="1"/>
</dbReference>
<sequence>MRPAFFQIYNASAGSGKTYSLVKSYLSILLGRKHLDSFKQILAITFTNKAVNEMKERVLSNLHEFSKEEILMEPTSIFLDLQEELQLDAVELHQRARKILNRILYNYAFFDILTIDKFNHRLIRTFAFDLKLSTNFEVSLDEKALQAEAVDNLIHKTGTNKDLTKVLVDYALSKADQDKSWDISRDLREIAELLSKEDHAEYIKLLEDKPLGFFSDLGGNLLTQIKTLEDQTVRSAQELLDLFASEGIDESGFSGKYLYKQLKKIVAKKFENKWNYAWYRNIEAKQLYANAFATSQPDKAAFLDQIQPQIIQVMHGLKKANVQIFFLKNFHKNLIPLSLLNAINAELNTIKKEKNVLLISEFNKLISTTIADQPAPFIYERIGEKYKHYFIDEFQDTSILQWQNLKPLVSNALETELPNGNTGSILIVGDAKQAIYRWRGGKAEQFIDLYNEQVASPFQAPKTVENLPKNYRSYDQIINFNNGFFKFISKHLEHPTYRALFEEHSSQQTNDKKGGYLNFSFIDHNDNKESEDDLYHLKTQEIIAQAKHQGFNFGDICILTRKNQDGYSLADYLTQQGVPIISSESLLLNNNRKIAFLIKVLQHLITPHDFEINYQILLYLAEKQTKEGVHSFIQHNLSDLSAVLEQYNFKEETFLELPLYTAVEYAITQFKLAAQSDAYLQFFLDEVLNYTQNNNGSLSDFLAYWDLNKTHLSLAAPEDSDAVRILSIHKSKGLEFPVVIFPYANTDTQRLKNDLTWLPVDQQVYGIPYALFDQMSTIETSSELGAQLIEQTKEVLRLDNYNLLYVTLTRAVEQLYVVCKRDATDKGANTKTFAGLFISYLQHLGIWSESSSTFSIGEAKRVSKEKKNNDAVEMIPFHSKMSWNNSFEIITKAGSLWGTALEKAIDRGNLYHFLLSKIIHKTDIDSTVTLAINNGLLSENDKDKVVKYLLELVDNPKLNTFFTNSFEIYIERDLYTQEGVVLRPDRFMVNGNTAHIIDYKTGTPSHQHRIQIETYAKALSQIGYEVERKLIVYINEEIKILET</sequence>
<dbReference type="EC" id="5.6.2.4" evidence="12"/>
<evidence type="ECO:0000256" key="14">
    <source>
        <dbReference type="PROSITE-ProRule" id="PRU00560"/>
    </source>
</evidence>
<evidence type="ECO:0000259" key="16">
    <source>
        <dbReference type="PROSITE" id="PS51217"/>
    </source>
</evidence>
<keyword evidence="18" id="KW-1185">Reference proteome</keyword>
<dbReference type="Gene3D" id="3.90.320.10">
    <property type="match status" value="1"/>
</dbReference>
<dbReference type="Gene3D" id="1.10.3170.10">
    <property type="entry name" value="Recbcd, chain B, domain 2"/>
    <property type="match status" value="1"/>
</dbReference>
<dbReference type="InterPro" id="IPR011604">
    <property type="entry name" value="PDDEXK-like_dom_sf"/>
</dbReference>
<name>K2P7A0_9FLAO</name>
<dbReference type="Pfam" id="PF00580">
    <property type="entry name" value="UvrD-helicase"/>
    <property type="match status" value="1"/>
</dbReference>
<dbReference type="GO" id="GO:0005524">
    <property type="term" value="F:ATP binding"/>
    <property type="evidence" value="ECO:0007669"/>
    <property type="project" value="UniProtKB-UniRule"/>
</dbReference>
<keyword evidence="10" id="KW-0413">Isomerase</keyword>
<keyword evidence="7 14" id="KW-0067">ATP-binding</keyword>
<keyword evidence="4 14" id="KW-0378">Hydrolase</keyword>
<evidence type="ECO:0000256" key="9">
    <source>
        <dbReference type="ARBA" id="ARBA00023204"/>
    </source>
</evidence>
<dbReference type="Proteomes" id="UP000007364">
    <property type="component" value="Unassembled WGS sequence"/>
</dbReference>
<dbReference type="GO" id="GO:0000725">
    <property type="term" value="P:recombinational repair"/>
    <property type="evidence" value="ECO:0007669"/>
    <property type="project" value="TreeGrafter"/>
</dbReference>
<feature type="binding site" evidence="14">
    <location>
        <begin position="11"/>
        <end position="18"/>
    </location>
    <ligand>
        <name>ATP</name>
        <dbReference type="ChEBI" id="CHEBI:30616"/>
    </ligand>
</feature>
<evidence type="ECO:0000256" key="10">
    <source>
        <dbReference type="ARBA" id="ARBA00023235"/>
    </source>
</evidence>
<reference evidence="17 18" key="1">
    <citation type="journal article" date="2012" name="J. Bacteriol.">
        <title>Genome Sequence of Galbibacter marinum Type Strain ck-I2-15.</title>
        <authorList>
            <person name="Lai Q."/>
            <person name="Li C."/>
            <person name="Shao Z."/>
        </authorList>
    </citation>
    <scope>NUCLEOTIDE SEQUENCE [LARGE SCALE GENOMIC DNA]</scope>
    <source>
        <strain evidence="18">ck-I2-15</strain>
    </source>
</reference>
<dbReference type="InterPro" id="IPR014016">
    <property type="entry name" value="UvrD-like_ATP-bd"/>
</dbReference>
<comment type="caution">
    <text evidence="17">The sequence shown here is derived from an EMBL/GenBank/DDBJ whole genome shotgun (WGS) entry which is preliminary data.</text>
</comment>